<comment type="catalytic activity">
    <reaction evidence="14 16">
        <text>L-threonyl-[protein] + ATP = O-phospho-L-threonyl-[protein] + ADP + H(+)</text>
        <dbReference type="Rhea" id="RHEA:46608"/>
        <dbReference type="Rhea" id="RHEA-COMP:11060"/>
        <dbReference type="Rhea" id="RHEA-COMP:11605"/>
        <dbReference type="ChEBI" id="CHEBI:15378"/>
        <dbReference type="ChEBI" id="CHEBI:30013"/>
        <dbReference type="ChEBI" id="CHEBI:30616"/>
        <dbReference type="ChEBI" id="CHEBI:61977"/>
        <dbReference type="ChEBI" id="CHEBI:456216"/>
        <dbReference type="EC" id="2.7.11.1"/>
    </reaction>
</comment>
<dbReference type="GO" id="GO:0035556">
    <property type="term" value="P:intracellular signal transduction"/>
    <property type="evidence" value="ECO:0007669"/>
    <property type="project" value="UniProtKB-ARBA"/>
</dbReference>
<keyword evidence="12 16" id="KW-0539">Nucleus</keyword>
<evidence type="ECO:0000259" key="20">
    <source>
        <dbReference type="PROSITE" id="PS51190"/>
    </source>
</evidence>
<feature type="domain" description="PI3K/PI4K catalytic" evidence="18">
    <location>
        <begin position="2556"/>
        <end position="2875"/>
    </location>
</feature>
<dbReference type="SMART" id="SM01342">
    <property type="entry name" value="TAN"/>
    <property type="match status" value="1"/>
</dbReference>
<keyword evidence="11 16" id="KW-0067">ATP-binding</keyword>
<evidence type="ECO:0000256" key="12">
    <source>
        <dbReference type="ARBA" id="ARBA00023242"/>
    </source>
</evidence>
<dbReference type="GO" id="GO:0006325">
    <property type="term" value="P:chromatin organization"/>
    <property type="evidence" value="ECO:0007669"/>
    <property type="project" value="UniProtKB-KW"/>
</dbReference>
<protein>
    <recommendedName>
        <fullName evidence="5 16">Serine/threonine-protein kinase Tel1</fullName>
        <ecNumber evidence="4 16">2.7.11.1</ecNumber>
    </recommendedName>
</protein>
<feature type="domain" description="FATC" evidence="20">
    <location>
        <begin position="2886"/>
        <end position="2918"/>
    </location>
</feature>
<comment type="caution">
    <text evidence="21">The sequence shown here is derived from an EMBL/GenBank/DDBJ whole genome shotgun (WGS) entry which is preliminary data.</text>
</comment>
<dbReference type="GO" id="GO:0004674">
    <property type="term" value="F:protein serine/threonine kinase activity"/>
    <property type="evidence" value="ECO:0007669"/>
    <property type="project" value="UniProtKB-KW"/>
</dbReference>
<evidence type="ECO:0000256" key="6">
    <source>
        <dbReference type="ARBA" id="ARBA00022527"/>
    </source>
</evidence>
<accession>A0A9P7YJ39</accession>
<comment type="function">
    <text evidence="13 16">Serine/threonine protein kinase which activates checkpoint signaling upon genotoxic stresses such as ionizing radiation (IR), ultraviolet light (UV), or DNA replication stalling, thereby acting as a DNA damage sensor. Recognizes the substrate consensus sequence [ST]-Q. Phosphorylates histone H2A to form H2AS128ph (gamma-H2A) at sites of DNA damage, involved in the regulation of DNA damage response mechanism. Required for the control of telomere length and genome stability.</text>
</comment>
<dbReference type="PANTHER" id="PTHR37079">
    <property type="entry name" value="SERINE/THREONINE-PROTEIN KINASE ATM"/>
    <property type="match status" value="1"/>
</dbReference>
<comment type="catalytic activity">
    <reaction evidence="15">
        <text>L-seryl-[protein] + ATP = O-phospho-L-seryl-[protein] + ADP + H(+)</text>
        <dbReference type="Rhea" id="RHEA:17989"/>
        <dbReference type="Rhea" id="RHEA-COMP:9863"/>
        <dbReference type="Rhea" id="RHEA-COMP:11604"/>
        <dbReference type="ChEBI" id="CHEBI:15378"/>
        <dbReference type="ChEBI" id="CHEBI:29999"/>
        <dbReference type="ChEBI" id="CHEBI:30616"/>
        <dbReference type="ChEBI" id="CHEBI:83421"/>
        <dbReference type="ChEBI" id="CHEBI:456216"/>
        <dbReference type="EC" id="2.7.11.1"/>
    </reaction>
</comment>
<evidence type="ECO:0000259" key="19">
    <source>
        <dbReference type="PROSITE" id="PS51189"/>
    </source>
</evidence>
<evidence type="ECO:0000256" key="2">
    <source>
        <dbReference type="ARBA" id="ARBA00010769"/>
    </source>
</evidence>
<dbReference type="EC" id="2.7.11.1" evidence="4 16"/>
<evidence type="ECO:0000256" key="4">
    <source>
        <dbReference type="ARBA" id="ARBA00012513"/>
    </source>
</evidence>
<keyword evidence="9 16" id="KW-0227">DNA damage</keyword>
<evidence type="ECO:0000256" key="5">
    <source>
        <dbReference type="ARBA" id="ARBA00014619"/>
    </source>
</evidence>
<dbReference type="Gene3D" id="3.30.1010.10">
    <property type="entry name" value="Phosphatidylinositol 3-kinase Catalytic Subunit, Chain A, domain 4"/>
    <property type="match status" value="1"/>
</dbReference>
<dbReference type="PANTHER" id="PTHR37079:SF4">
    <property type="entry name" value="SERINE_THREONINE-PROTEIN KINASE ATM"/>
    <property type="match status" value="1"/>
</dbReference>
<dbReference type="InterPro" id="IPR021668">
    <property type="entry name" value="TAN"/>
</dbReference>
<dbReference type="OrthoDB" id="381190at2759"/>
<comment type="subunit">
    <text evidence="3">Associates with DNA double-strand breaks.</text>
</comment>
<evidence type="ECO:0000256" key="16">
    <source>
        <dbReference type="RuleBase" id="RU365027"/>
    </source>
</evidence>
<evidence type="ECO:0000313" key="21">
    <source>
        <dbReference type="EMBL" id="KAG9234773.1"/>
    </source>
</evidence>
<reference evidence="21" key="1">
    <citation type="journal article" date="2021" name="IMA Fungus">
        <title>Genomic characterization of three marine fungi, including Emericellopsis atlantica sp. nov. with signatures of a generalist lifestyle and marine biomass degradation.</title>
        <authorList>
            <person name="Hagestad O.C."/>
            <person name="Hou L."/>
            <person name="Andersen J.H."/>
            <person name="Hansen E.H."/>
            <person name="Altermark B."/>
            <person name="Li C."/>
            <person name="Kuhnert E."/>
            <person name="Cox R.J."/>
            <person name="Crous P.W."/>
            <person name="Spatafora J.W."/>
            <person name="Lail K."/>
            <person name="Amirebrahimi M."/>
            <person name="Lipzen A."/>
            <person name="Pangilinan J."/>
            <person name="Andreopoulos W."/>
            <person name="Hayes R.D."/>
            <person name="Ng V."/>
            <person name="Grigoriev I.V."/>
            <person name="Jackson S.A."/>
            <person name="Sutton T.D.S."/>
            <person name="Dobson A.D.W."/>
            <person name="Rama T."/>
        </authorList>
    </citation>
    <scope>NUCLEOTIDE SEQUENCE</scope>
    <source>
        <strain evidence="21">TRa018bII</strain>
    </source>
</reference>
<feature type="domain" description="FAT" evidence="19">
    <location>
        <begin position="1863"/>
        <end position="2469"/>
    </location>
</feature>
<dbReference type="PROSITE" id="PS00916">
    <property type="entry name" value="PI3_4_KINASE_2"/>
    <property type="match status" value="1"/>
</dbReference>
<keyword evidence="16" id="KW-0158">Chromosome</keyword>
<evidence type="ECO:0000256" key="7">
    <source>
        <dbReference type="ARBA" id="ARBA00022679"/>
    </source>
</evidence>
<evidence type="ECO:0000256" key="15">
    <source>
        <dbReference type="ARBA" id="ARBA00048679"/>
    </source>
</evidence>
<evidence type="ECO:0000256" key="9">
    <source>
        <dbReference type="ARBA" id="ARBA00022763"/>
    </source>
</evidence>
<keyword evidence="16" id="KW-0779">Telomere</keyword>
<gene>
    <name evidence="21" type="ORF">BJ875DRAFT_483860</name>
</gene>
<dbReference type="PROSITE" id="PS51189">
    <property type="entry name" value="FAT"/>
    <property type="match status" value="1"/>
</dbReference>
<dbReference type="GO" id="GO:0005524">
    <property type="term" value="F:ATP binding"/>
    <property type="evidence" value="ECO:0007669"/>
    <property type="project" value="UniProtKB-KW"/>
</dbReference>
<dbReference type="SMART" id="SM00146">
    <property type="entry name" value="PI3Kc"/>
    <property type="match status" value="1"/>
</dbReference>
<dbReference type="InterPro" id="IPR000403">
    <property type="entry name" value="PI3/4_kinase_cat_dom"/>
</dbReference>
<keyword evidence="16" id="KW-0156">Chromatin regulator</keyword>
<dbReference type="InterPro" id="IPR018936">
    <property type="entry name" value="PI3/4_kinase_CS"/>
</dbReference>
<dbReference type="InterPro" id="IPR036940">
    <property type="entry name" value="PI3/4_kinase_cat_sf"/>
</dbReference>
<dbReference type="SUPFAM" id="SSF56112">
    <property type="entry name" value="Protein kinase-like (PK-like)"/>
    <property type="match status" value="1"/>
</dbReference>
<dbReference type="GO" id="GO:0005634">
    <property type="term" value="C:nucleus"/>
    <property type="evidence" value="ECO:0007669"/>
    <property type="project" value="UniProtKB-SubCell"/>
</dbReference>
<keyword evidence="22" id="KW-1185">Reference proteome</keyword>
<dbReference type="InterPro" id="IPR038980">
    <property type="entry name" value="ATM_plant"/>
</dbReference>
<dbReference type="PROSITE" id="PS00915">
    <property type="entry name" value="PI3_4_KINASE_1"/>
    <property type="match status" value="1"/>
</dbReference>
<dbReference type="InterPro" id="IPR011009">
    <property type="entry name" value="Kinase-like_dom_sf"/>
</dbReference>
<evidence type="ECO:0000256" key="13">
    <source>
        <dbReference type="ARBA" id="ARBA00025079"/>
    </source>
</evidence>
<dbReference type="InterPro" id="IPR003152">
    <property type="entry name" value="FATC_dom"/>
</dbReference>
<dbReference type="InterPro" id="IPR044107">
    <property type="entry name" value="PIKKc_ATM"/>
</dbReference>
<evidence type="ECO:0000256" key="17">
    <source>
        <dbReference type="SAM" id="MobiDB-lite"/>
    </source>
</evidence>
<evidence type="ECO:0000256" key="10">
    <source>
        <dbReference type="ARBA" id="ARBA00022777"/>
    </source>
</evidence>
<keyword evidence="8 16" id="KW-0547">Nucleotide-binding</keyword>
<dbReference type="Pfam" id="PF11640">
    <property type="entry name" value="TAN"/>
    <property type="match status" value="1"/>
</dbReference>
<dbReference type="PROSITE" id="PS51190">
    <property type="entry name" value="FATC"/>
    <property type="match status" value="1"/>
</dbReference>
<evidence type="ECO:0000256" key="1">
    <source>
        <dbReference type="ARBA" id="ARBA00004123"/>
    </source>
</evidence>
<dbReference type="Gene3D" id="1.10.1070.11">
    <property type="entry name" value="Phosphatidylinositol 3-/4-kinase, catalytic domain"/>
    <property type="match status" value="1"/>
</dbReference>
<dbReference type="PROSITE" id="PS50290">
    <property type="entry name" value="PI3_4_KINASE_3"/>
    <property type="match status" value="1"/>
</dbReference>
<keyword evidence="10 16" id="KW-0418">Kinase</keyword>
<dbReference type="CDD" id="cd05171">
    <property type="entry name" value="PIKKc_ATM"/>
    <property type="match status" value="1"/>
</dbReference>
<dbReference type="Pfam" id="PF02260">
    <property type="entry name" value="FATC"/>
    <property type="match status" value="1"/>
</dbReference>
<feature type="region of interest" description="Disordered" evidence="17">
    <location>
        <begin position="161"/>
        <end position="189"/>
    </location>
</feature>
<keyword evidence="6 16" id="KW-0723">Serine/threonine-protein kinase</keyword>
<evidence type="ECO:0000259" key="18">
    <source>
        <dbReference type="PROSITE" id="PS50290"/>
    </source>
</evidence>
<dbReference type="GO" id="GO:0000781">
    <property type="term" value="C:chromosome, telomeric region"/>
    <property type="evidence" value="ECO:0007669"/>
    <property type="project" value="UniProtKB-SubCell"/>
</dbReference>
<dbReference type="Pfam" id="PF00454">
    <property type="entry name" value="PI3_PI4_kinase"/>
    <property type="match status" value="1"/>
</dbReference>
<proteinExistence type="inferred from homology"/>
<evidence type="ECO:0000256" key="11">
    <source>
        <dbReference type="ARBA" id="ARBA00022840"/>
    </source>
</evidence>
<comment type="similarity">
    <text evidence="2 16">Belongs to the PI3/PI4-kinase family. ATM subfamily.</text>
</comment>
<organism evidence="21 22">
    <name type="scientific">Amylocarpus encephaloides</name>
    <dbReference type="NCBI Taxonomy" id="45428"/>
    <lineage>
        <taxon>Eukaryota</taxon>
        <taxon>Fungi</taxon>
        <taxon>Dikarya</taxon>
        <taxon>Ascomycota</taxon>
        <taxon>Pezizomycotina</taxon>
        <taxon>Leotiomycetes</taxon>
        <taxon>Helotiales</taxon>
        <taxon>Helotiales incertae sedis</taxon>
        <taxon>Amylocarpus</taxon>
    </lineage>
</organism>
<evidence type="ECO:0000256" key="3">
    <source>
        <dbReference type="ARBA" id="ARBA00011370"/>
    </source>
</evidence>
<dbReference type="InterPro" id="IPR014009">
    <property type="entry name" value="PIK_FAT"/>
</dbReference>
<dbReference type="Proteomes" id="UP000824998">
    <property type="component" value="Unassembled WGS sequence"/>
</dbReference>
<evidence type="ECO:0000256" key="8">
    <source>
        <dbReference type="ARBA" id="ARBA00022741"/>
    </source>
</evidence>
<comment type="subcellular location">
    <subcellularLocation>
        <location evidence="16">Chromosome</location>
        <location evidence="16">Telomere</location>
    </subcellularLocation>
    <subcellularLocation>
        <location evidence="1 16">Nucleus</location>
    </subcellularLocation>
</comment>
<evidence type="ECO:0000256" key="14">
    <source>
        <dbReference type="ARBA" id="ARBA00047899"/>
    </source>
</evidence>
<dbReference type="EMBL" id="MU251452">
    <property type="protein sequence ID" value="KAG9234773.1"/>
    <property type="molecule type" value="Genomic_DNA"/>
</dbReference>
<name>A0A9P7YJ39_9HELO</name>
<keyword evidence="7 16" id="KW-0808">Transferase</keyword>
<sequence>MADEKKERDNLLEAITLQILLNRRNTAKIGSIGDKLWHYMYEVIFEAAVYHKHELFASKAKTPKAAKHMQKCGETVLWLINVGPRGLSKKNIEAIVHHITQILPNARGGFCEVILDDYLKILHKLLGRHANVERMMKETWHDAVDFCVECINQQLDSMEPSAGFSRGSSGTTMGIPVRNKPAVPTRDRAPDNRTAYLLDRHTETLIQSISMLVSPANVPVSDRYKEITKCVLRFWQSRGSSRPDTLHQLVFAVMNRVITYTRENKTSFTQVTANTVIPLIARFWEAKRVHKDELLGSIRDEMLIFLFLAHSYLERSIKDGEDILTMLEDLADVLTSDYADRSGKKDHLQLEDLEMLDLGTHFTVTPLHVQSFQLRAHNIRGERLWSQLQVIGILERLICIGRQRSSLLQDDLETELDKHPRKRQRIMQSSDRIVQSLKTENEKLRRGALQELPFILTKHQLEINELKQVLDELQNCATDKRGDLASWALLAITRRVTHVASKLGSNSWVSLWHIGSRAVTFANTCRAAAIQLHSILARRLLSYQDVGEDIGAMVTSADVSGPVVLCDSAIFLMMHLLHTRIAEVPSAGLKTSQHTVRWLFARWTPADRPFAARHAIHAQPSQIINLLRASLGLRRIPPSNVTTVPLGDLAQTWTSCISSQDVVRYMLLLEGPGTSFSSPCASCPKLADLDDIVYVLDTTHFNSTRRLILELLISKCSELLQSWKSYNIDHATPVSTDTFRSAIYTCLTMLLAMPHFSQSGLQQIHELEACTKELYQELLAFLGDADSRDPVGTRALIDTLTQSMQPYLPSCKSRVFSKLSVQNPRLHGFFVAVANDVSKRRSLHSQASGNENDPMDLDDDFDEFSQRSLIRTDVLKSDLPRRLLSLDSLPASFDCVVQGRLLLASTIKVRDEISQIVPEQFMNYLVSLSDDELLLSHTLLRELVKSDLTFDVEDAIRLLDRVSDILHTSPDLDHCETLLVLVIESLIGLGKLWTAAAPETELCEVAWELYVWLVGKALEKMIISPEGQKKIADLLLLLVETDDEYGTSNSKSPLPSPRSSLFTLLQKGEASVKFYVANKLPDIFSLYLLDHHDAVFVDVLEVLPSHPDWLEGMCFRLFALSKLAARWPTLLRRCVYHIFEIPGRFTNCLDHAIECLSEVSSALKLSSAKVLFDLFAPQILYTWLQSSEGIGSIPFQIFGFPSLRDLVSHAQDEVIGLLMMLGQEGDIQEVVGILGGEESAILKKSFAKTMAYTLAHDLSIPPPSSETRRVTSVSRLKKRLGSENFFHCLNLHFADIIALLFVIADPHESLDKHLAKKDEIMYAAKIMAEIKSLTVSQISVPPVQQPSFRARFLMAQIDHVCNRTEFESNQIYTPALVVFIARKLSDTMHPSLGSMHACSVLRQLRTLICLAGKSATRGYPLEMLLQIFRPFLRDPQCADDAIGITQYLLSKGSEHLQKATAFVAGISLSILASLSTFIKRGRGSNTQESQYQTTVSSVQSFQKWFGVYLRDYYKSAFQGHRNPNYEALLHSAYNTDWTGNANVGSSESDLLLLLLGDGQGSSKMLSQPSRELALEMLCSDFEPPNSFRTDILGDDRSASLHAVNVWKSCKSNKISKKYISWSARVLGRAFVASGHIDQDLLRESALVQVKRLSQSSNEHSTSQLCVLNLLLELTLGHDTDHIGLAESALRLAMTTEDESVVTVARDCLSPGLFEASVWNPYQAPPSEILRVEEGASAKDNPYDQQGIFQPDWVRELSTALCKYVADDALLCALVPVLREVPGFAERAFPFILHLVLSTPYQQRHDPRKKLSASFKGWFENTEGTNKDSLKVLINAILYLRTQPLREEKSSADRLHWLNLNYMDAATAAGHCGMHKTALLFVEEHLSAPAKPSRRSSVKDSFDQAEVPVDLLLHIFQNIDDPDMYYGVQQKSSLESIIARFEYEKDGSKSLAFRGAQFDSHIRRGNKEADRDALSLVKALDVLSLSGVSHSLLQSQQSVDMSDASIESMFRTARKLEQWDIPVPGESSNNALAVYKAFQAINTASDQRTITNAIDEGFIYTMRGIVSEDLGANDLHSSLQTLASLVEMDEVFTIQGSQQIEEMLLRFESRSTWMRTGNFEDVSQILSCRGTTLSTLSQQSRLQNLMDVKAVDTRLVEVQTSLLASKLNRAHNALQESLSLATSMMDLIQPCLEVSLNLEAAIHVEAANALWDQGETTSSIGLLQALDNPTLLKKQAVVVSRSELLSKIGHQVSVARLEKADQIIDRYLQPALRELNKRVTGSDAGQVFRQFAVFCDQQLQDPDSLEDLERLKKLSSGKEEEVQQWEALLKNATSSNERGRYKNQLSKAKIWRGLDREELRRHTSSRDEFLRQSLENYLLALVASDDHDSVALRFSALWLSHADIDLANDAVAKFSEQVPSRKFAPLMNQLTSRLQDSTMQFHQLLFSLVLRICTDHPYHGMYQIYSGASTRPNSKDEAAISRKAAARKVSSQLSVSNKVGQTWFSLNAINRAYCTLAGERDDSRYKSGRRINIKESQAASKLHGLLSRNRVPSPTMNLPLAANLDYSKIPTMVKLEPTMSIASGVSAPKIITAVKGGNDDLRQDAIMEQVFEQVSELLKSNRSTRQRDLKIRTYKVLPITSTAGVIEFVPNTIPLHEYLMPAHERYYPKDLKGNMCRKEIGDVQGQPINVRVEKFRTVTNRFHPVMRHFFTEKFTDPDEWFVKRNAYTRSTAAISILGHVLGLGDRHGHNILLDAESGEVVHIDLGVAFEMGRVLPVPELVPFRLTRDIVDGMGITKTEGVFRRCCEFTLEALRKESYSIMTILDVLRYDPLYSWSISPVRLAKLQEGQSAALNANVGEDGERVREAVNEPGEADRALTVVNKKLSKTLSVQATVSDLINQAGDERNLAVLYSGWAAYA</sequence>
<dbReference type="SMART" id="SM01343">
    <property type="entry name" value="FATC"/>
    <property type="match status" value="1"/>
</dbReference>
<dbReference type="GO" id="GO:0006281">
    <property type="term" value="P:DNA repair"/>
    <property type="evidence" value="ECO:0007669"/>
    <property type="project" value="InterPro"/>
</dbReference>
<evidence type="ECO:0000313" key="22">
    <source>
        <dbReference type="Proteomes" id="UP000824998"/>
    </source>
</evidence>